<evidence type="ECO:0000313" key="12">
    <source>
        <dbReference type="Proteomes" id="UP000580250"/>
    </source>
</evidence>
<dbReference type="AlphaFoldDB" id="A0A6V7V8F2"/>
<feature type="transmembrane region" description="Helical" evidence="10">
    <location>
        <begin position="795"/>
        <end position="814"/>
    </location>
</feature>
<feature type="transmembrane region" description="Helical" evidence="10">
    <location>
        <begin position="764"/>
        <end position="783"/>
    </location>
</feature>
<feature type="transmembrane region" description="Helical" evidence="10">
    <location>
        <begin position="820"/>
        <end position="841"/>
    </location>
</feature>
<feature type="transmembrane region" description="Helical" evidence="10">
    <location>
        <begin position="532"/>
        <end position="557"/>
    </location>
</feature>
<feature type="transmembrane region" description="Helical" evidence="10">
    <location>
        <begin position="708"/>
        <end position="732"/>
    </location>
</feature>
<dbReference type="Pfam" id="PF03901">
    <property type="entry name" value="Glyco_transf_22"/>
    <property type="match status" value="1"/>
</dbReference>
<dbReference type="Pfam" id="PF10245">
    <property type="entry name" value="MRP-S22"/>
    <property type="match status" value="1"/>
</dbReference>
<dbReference type="InterPro" id="IPR019374">
    <property type="entry name" value="Ribosomal_mS22"/>
</dbReference>
<name>A0A6V7V8F2_MELEN</name>
<reference evidence="11 12" key="1">
    <citation type="submission" date="2020-08" db="EMBL/GenBank/DDBJ databases">
        <authorList>
            <person name="Koutsovoulos G."/>
            <person name="Danchin GJ E."/>
        </authorList>
    </citation>
    <scope>NUCLEOTIDE SEQUENCE [LARGE SCALE GENOMIC DNA]</scope>
</reference>
<evidence type="ECO:0000256" key="7">
    <source>
        <dbReference type="ARBA" id="ARBA00022824"/>
    </source>
</evidence>
<dbReference type="EC" id="2.4.1.-" evidence="10"/>
<comment type="caution">
    <text evidence="11">The sequence shown here is derived from an EMBL/GenBank/DDBJ whole genome shotgun (WGS) entry which is preliminary data.</text>
</comment>
<comment type="similarity">
    <text evidence="3 10">Belongs to the glycosyltransferase 22 family.</text>
</comment>
<evidence type="ECO:0000256" key="3">
    <source>
        <dbReference type="ARBA" id="ARBA00007063"/>
    </source>
</evidence>
<proteinExistence type="inferred from homology"/>
<dbReference type="OrthoDB" id="497541at2759"/>
<keyword evidence="8 10" id="KW-1133">Transmembrane helix</keyword>
<comment type="pathway">
    <text evidence="2">Protein modification; protein glycosylation.</text>
</comment>
<organism evidence="11 12">
    <name type="scientific">Meloidogyne enterolobii</name>
    <name type="common">Root-knot nematode worm</name>
    <name type="synonym">Meloidogyne mayaguensis</name>
    <dbReference type="NCBI Taxonomy" id="390850"/>
    <lineage>
        <taxon>Eukaryota</taxon>
        <taxon>Metazoa</taxon>
        <taxon>Ecdysozoa</taxon>
        <taxon>Nematoda</taxon>
        <taxon>Chromadorea</taxon>
        <taxon>Rhabditida</taxon>
        <taxon>Tylenchina</taxon>
        <taxon>Tylenchomorpha</taxon>
        <taxon>Tylenchoidea</taxon>
        <taxon>Meloidogynidae</taxon>
        <taxon>Meloidogyninae</taxon>
        <taxon>Meloidogyne</taxon>
    </lineage>
</organism>
<evidence type="ECO:0000256" key="6">
    <source>
        <dbReference type="ARBA" id="ARBA00022692"/>
    </source>
</evidence>
<keyword evidence="5" id="KW-0808">Transferase</keyword>
<sequence length="1022" mass="120020">MFEFRQQQPQPFFRTTKIIMAIFRHIIQNCFQNLRYFGTPELNFCRHKSFWCNNRGKETTKFFDGFELEKLFVDENVQKLLKSLCGFDLNRLYSWRLINSPSRRHYALMTDNMYKEFLSKMASKAQYFLQFVPLKEPRPNKAETLSVDSDIAGHDPSKIIFVDISHDSTERDRAIVVREPNGRLRTALPEEHFRMNRIFFDKPDRPVREPPLFHLHSDSDGQIVCGDILLQTLARDEHEFVLDWACNFYEPDDHKFVELCKCIFENTIKEQKLSVLHSTRHFGTLAFYMLINNYYFELIEFFAQNQNISGVANTIRLLRIIYPNWTTTIPSNFSDLDVLKEYLNQIEQQINDNKELKQHSSSNIHVKGDEYEKTKILISLLNNLLKSGEKKRRQTALPKNFALLKRSENQRISRRRLQENSSFSSNVSSGEDDKKELLDDIVTDWKDSDWAPSISAVFKILFSIRLSASLWSIISDCDEVYNYWEPLHLVLFKRGFQTWEYSPVYGIRSWLYILLYAGPAKFLIKIFPESKVALFFSLRFLISFFTLFSELFLYRAICQRISNSIGRTFILFSTFSSAMFGASCAFLPSSFSMSLNAFASAFYLFEYWSLSIFCTAISALIGWPFSAILGLPIVIEMLIIRKRKLALKFLFYSILFGLSICLLLFIVDTHFFGRPVLAPLNIIFYNIFSSNGPNLYGKEPISFYLKNLFLNFNIAFILAIFAIPFCLLFLIIQKINEEKYKKEDKTILFKNYFENNPLKQWERFRPLIFLSMSAIVWMLIFMLQPHKEERFLFPIYPHICLLAAICLDCLYRLLNKTKLATTFCIAILIIFVIASFSRIAALHRNYSGLLDIYKDFNNKISSDRILIQNTTKILPIRVCIGKEWHRFPSSFFLPESGKNFSEVEMRFIRSEFRALLPDIFPKGSTLSEITRQIPIHQNDENREQLERYVPLESCNFLIDLVGMEPTELEPDYSKMEEFQSIIQSRVLLSSNSHPLFRAFYIPFTPNEFLKFGNIHVFQRKLK</sequence>
<keyword evidence="6 10" id="KW-0812">Transmembrane</keyword>
<evidence type="ECO:0000256" key="4">
    <source>
        <dbReference type="ARBA" id="ARBA00022676"/>
    </source>
</evidence>
<evidence type="ECO:0000256" key="2">
    <source>
        <dbReference type="ARBA" id="ARBA00004922"/>
    </source>
</evidence>
<evidence type="ECO:0000313" key="11">
    <source>
        <dbReference type="EMBL" id="CAD2170698.1"/>
    </source>
</evidence>
<dbReference type="UniPathway" id="UPA00378"/>
<dbReference type="Proteomes" id="UP000580250">
    <property type="component" value="Unassembled WGS sequence"/>
</dbReference>
<feature type="transmembrane region" description="Helical" evidence="10">
    <location>
        <begin position="569"/>
        <end position="588"/>
    </location>
</feature>
<dbReference type="InterPro" id="IPR005599">
    <property type="entry name" value="GPI_mannosylTrfase"/>
</dbReference>
<evidence type="ECO:0000256" key="1">
    <source>
        <dbReference type="ARBA" id="ARBA00004477"/>
    </source>
</evidence>
<dbReference type="GO" id="GO:0005789">
    <property type="term" value="C:endoplasmic reticulum membrane"/>
    <property type="evidence" value="ECO:0007669"/>
    <property type="project" value="UniProtKB-SubCell"/>
</dbReference>
<gene>
    <name evidence="11" type="ORF">MENT_LOCUS22123</name>
</gene>
<dbReference type="PANTHER" id="PTHR22760">
    <property type="entry name" value="GLYCOSYLTRANSFERASE"/>
    <property type="match status" value="1"/>
</dbReference>
<evidence type="ECO:0000256" key="8">
    <source>
        <dbReference type="ARBA" id="ARBA00022989"/>
    </source>
</evidence>
<comment type="subcellular location">
    <subcellularLocation>
        <location evidence="1 10">Endoplasmic reticulum membrane</location>
        <topology evidence="1 10">Multi-pass membrane protein</topology>
    </subcellularLocation>
</comment>
<keyword evidence="7 10" id="KW-0256">Endoplasmic reticulum</keyword>
<keyword evidence="4 10" id="KW-0328">Glycosyltransferase</keyword>
<feature type="transmembrane region" description="Helical" evidence="10">
    <location>
        <begin position="645"/>
        <end position="666"/>
    </location>
</feature>
<evidence type="ECO:0000256" key="9">
    <source>
        <dbReference type="ARBA" id="ARBA00023136"/>
    </source>
</evidence>
<dbReference type="GO" id="GO:0000026">
    <property type="term" value="F:alpha-1,2-mannosyltransferase activity"/>
    <property type="evidence" value="ECO:0007669"/>
    <property type="project" value="TreeGrafter"/>
</dbReference>
<keyword evidence="9 10" id="KW-0472">Membrane</keyword>
<evidence type="ECO:0000256" key="10">
    <source>
        <dbReference type="RuleBase" id="RU363075"/>
    </source>
</evidence>
<protein>
    <recommendedName>
        <fullName evidence="10">Mannosyltransferase</fullName>
        <ecNumber evidence="10">2.4.1.-</ecNumber>
    </recommendedName>
</protein>
<accession>A0A6V7V8F2</accession>
<dbReference type="EMBL" id="CAJEWN010000172">
    <property type="protein sequence ID" value="CAD2170698.1"/>
    <property type="molecule type" value="Genomic_DNA"/>
</dbReference>
<feature type="transmembrane region" description="Helical" evidence="10">
    <location>
        <begin position="608"/>
        <end position="633"/>
    </location>
</feature>
<dbReference type="PANTHER" id="PTHR22760:SF2">
    <property type="entry name" value="ALPHA-1,2-MANNOSYLTRANSFERASE ALG9"/>
    <property type="match status" value="1"/>
</dbReference>
<dbReference type="GO" id="GO:0006487">
    <property type="term" value="P:protein N-linked glycosylation"/>
    <property type="evidence" value="ECO:0007669"/>
    <property type="project" value="TreeGrafter"/>
</dbReference>
<evidence type="ECO:0000256" key="5">
    <source>
        <dbReference type="ARBA" id="ARBA00022679"/>
    </source>
</evidence>